<comment type="caution">
    <text evidence="2">The sequence shown here is derived from an EMBL/GenBank/DDBJ whole genome shotgun (WGS) entry which is preliminary data.</text>
</comment>
<dbReference type="AlphaFoldDB" id="A0A812LSG0"/>
<evidence type="ECO:0000313" key="2">
    <source>
        <dbReference type="EMBL" id="CAE7252417.1"/>
    </source>
</evidence>
<keyword evidence="3" id="KW-1185">Reference proteome</keyword>
<feature type="compositionally biased region" description="Basic and acidic residues" evidence="1">
    <location>
        <begin position="1"/>
        <end position="11"/>
    </location>
</feature>
<sequence length="711" mass="75006">MSRRSRADSPHHQTYSNRGGPEQHTGSLVAVSSAPSSPRGDATPLAPGRLGDDCFVRLDALDPAGEVERTMVTSPTCTAHSLHLGCFAQLRSQASGPSDLLCPLCRHSRCRQCSADGWTDRQNAALREACNRHGIGIPTPVAIRHGAGIAAWRPSWMCVACAQSEDLPDLDVPPETGGECERCGGRTEWVLDRSNGHSWLQCPGHCARVEPPTSAANGAPAVTREFAPSEAAPVSAARGSEILAAAVSHQAAGAAGEAAEGAPWLARGPPPGPVRAATNSWLYVPLLHAAAGDLAPAAVASWQAEQRCSGWWEEARRLLLVAAPIARNKLATALRQSAGASPIDLRQLPGTATPLRERDGYIHALAQSALLECCAGLRVAASLDRRSDDFRQAPASALPQHACPPTRRLTVTSDDRDVEPPSLPAQPPAGADGSRDEAVAAKVNEAGAQPNRELPGRSPTTAAADAAEGVAPRADAIDNGEQEESPVPHTQAPGNSFPPAAWAWLDDINLHHKFQVRLPMLQSVPSFLTPGVRRAFLAAPTAIADAACARGSCSCCCRGSFSREALSRRVADRQGRPQLERLGDTSEARAARACTLVRRGELSRVRQVLTAAAFAPGDATTLQALTDPDRRPTARLRDVPNEVLSYSPDEAVAVTVGQVAEALRSSKRGSAAGLSGATFEIYKLLLDEQVAIDLLEPAPSTASRGRTFRTR</sequence>
<feature type="region of interest" description="Disordered" evidence="1">
    <location>
        <begin position="1"/>
        <end position="48"/>
    </location>
</feature>
<proteinExistence type="predicted"/>
<dbReference type="OrthoDB" id="10649993at2759"/>
<protein>
    <submittedName>
        <fullName evidence="2">Uncharacterized protein</fullName>
    </submittedName>
</protein>
<evidence type="ECO:0000313" key="3">
    <source>
        <dbReference type="Proteomes" id="UP000649617"/>
    </source>
</evidence>
<accession>A0A812LSG0</accession>
<feature type="compositionally biased region" description="Low complexity" evidence="1">
    <location>
        <begin position="29"/>
        <end position="38"/>
    </location>
</feature>
<gene>
    <name evidence="2" type="ORF">SPIL2461_LOCUS4926</name>
</gene>
<feature type="region of interest" description="Disordered" evidence="1">
    <location>
        <begin position="394"/>
        <end position="472"/>
    </location>
</feature>
<name>A0A812LSG0_SYMPI</name>
<reference evidence="2" key="1">
    <citation type="submission" date="2021-02" db="EMBL/GenBank/DDBJ databases">
        <authorList>
            <person name="Dougan E. K."/>
            <person name="Rhodes N."/>
            <person name="Thang M."/>
            <person name="Chan C."/>
        </authorList>
    </citation>
    <scope>NUCLEOTIDE SEQUENCE</scope>
</reference>
<organism evidence="2 3">
    <name type="scientific">Symbiodinium pilosum</name>
    <name type="common">Dinoflagellate</name>
    <dbReference type="NCBI Taxonomy" id="2952"/>
    <lineage>
        <taxon>Eukaryota</taxon>
        <taxon>Sar</taxon>
        <taxon>Alveolata</taxon>
        <taxon>Dinophyceae</taxon>
        <taxon>Suessiales</taxon>
        <taxon>Symbiodiniaceae</taxon>
        <taxon>Symbiodinium</taxon>
    </lineage>
</organism>
<feature type="compositionally biased region" description="Low complexity" evidence="1">
    <location>
        <begin position="456"/>
        <end position="472"/>
    </location>
</feature>
<dbReference type="EMBL" id="CAJNIZ010006737">
    <property type="protein sequence ID" value="CAE7252417.1"/>
    <property type="molecule type" value="Genomic_DNA"/>
</dbReference>
<evidence type="ECO:0000256" key="1">
    <source>
        <dbReference type="SAM" id="MobiDB-lite"/>
    </source>
</evidence>
<dbReference type="Proteomes" id="UP000649617">
    <property type="component" value="Unassembled WGS sequence"/>
</dbReference>